<dbReference type="KEGG" id="pact:CA264_14970"/>
<dbReference type="RefSeq" id="WP_051364481.1">
    <property type="nucleotide sequence ID" value="NZ_CP021235.1"/>
</dbReference>
<name>A0A1X9YUP7_9BACT</name>
<dbReference type="InterPro" id="IPR019853">
    <property type="entry name" value="GldB-like"/>
</dbReference>
<evidence type="ECO:0000313" key="2">
    <source>
        <dbReference type="Proteomes" id="UP000266292"/>
    </source>
</evidence>
<dbReference type="EMBL" id="CP021235">
    <property type="protein sequence ID" value="ARS36615.1"/>
    <property type="molecule type" value="Genomic_DNA"/>
</dbReference>
<evidence type="ECO:0000313" key="1">
    <source>
        <dbReference type="EMBL" id="ARS36615.1"/>
    </source>
</evidence>
<accession>A0A1X9YUP7</accession>
<gene>
    <name evidence="1" type="ORF">CA264_14970</name>
</gene>
<dbReference type="AlphaFoldDB" id="A0A1X9YUP7"/>
<keyword evidence="1" id="KW-0449">Lipoprotein</keyword>
<dbReference type="Proteomes" id="UP000266292">
    <property type="component" value="Chromosome"/>
</dbReference>
<organism evidence="1 2">
    <name type="scientific">Pontibacter actiniarum</name>
    <dbReference type="NCBI Taxonomy" id="323450"/>
    <lineage>
        <taxon>Bacteria</taxon>
        <taxon>Pseudomonadati</taxon>
        <taxon>Bacteroidota</taxon>
        <taxon>Cytophagia</taxon>
        <taxon>Cytophagales</taxon>
        <taxon>Hymenobacteraceae</taxon>
        <taxon>Pontibacter</taxon>
    </lineage>
</organism>
<dbReference type="Pfam" id="PF25594">
    <property type="entry name" value="GldB_lipo"/>
    <property type="match status" value="1"/>
</dbReference>
<dbReference type="STRING" id="709015.GCA_000472485_03024"/>
<dbReference type="OrthoDB" id="976022at2"/>
<protein>
    <submittedName>
        <fullName evidence="1">Gliding motility lipoprotein GldB</fullName>
    </submittedName>
</protein>
<reference evidence="2" key="1">
    <citation type="submission" date="2017-05" db="EMBL/GenBank/DDBJ databases">
        <authorList>
            <person name="Ray J."/>
            <person name="Price M."/>
            <person name="Deutschbauer A."/>
        </authorList>
    </citation>
    <scope>NUCLEOTIDE SEQUENCE [LARGE SCALE GENOMIC DNA]</scope>
    <source>
        <strain evidence="2">DSM 19842</strain>
    </source>
</reference>
<keyword evidence="2" id="KW-1185">Reference proteome</keyword>
<proteinExistence type="predicted"/>
<sequence>MYYRLLILALVVFSFGCGEKGCELPDEIAEVPVDVQIERLEQPFFAVSSKAEMADFLKNHPVFADKYLQQDNYPSDSALISPLYGLATNPALDSLAEQAIQTFGSMQEQEQQLERAFKVIKYYYPEYQVPQVMTFVTGLGTLGSDLFVSDSLLVFGLDYFIGPKATYRPQAYEYILQRYEPEKMVPAAMLLLSDRFNKTGFADRTLLAEMIGIGKAYYFVQSVLPCVPDAYIMSYTEKEIADVSHNEGRIWAHFVEKELLFEKAPFVVNKYIGERPNTPEIDATAPGRIGAWVGWQIVRAYMERNPEVTLPELMAETDYRKIFSESKYKPEKKR</sequence>
<dbReference type="PROSITE" id="PS51257">
    <property type="entry name" value="PROKAR_LIPOPROTEIN"/>
    <property type="match status" value="1"/>
</dbReference>
<dbReference type="NCBIfam" id="TIGR03514">
    <property type="entry name" value="GldB_lipo"/>
    <property type="match status" value="1"/>
</dbReference>